<dbReference type="GO" id="GO:0003723">
    <property type="term" value="F:RNA binding"/>
    <property type="evidence" value="ECO:0007669"/>
    <property type="project" value="InterPro"/>
</dbReference>
<gene>
    <name evidence="1" type="ORF">M0R45_026437</name>
</gene>
<name>A0AAW1WZ81_RUBAR</name>
<reference evidence="1 2" key="1">
    <citation type="journal article" date="2023" name="G3 (Bethesda)">
        <title>A chromosome-length genome assembly and annotation of blackberry (Rubus argutus, cv. 'Hillquist').</title>
        <authorList>
            <person name="Bruna T."/>
            <person name="Aryal R."/>
            <person name="Dudchenko O."/>
            <person name="Sargent D.J."/>
            <person name="Mead D."/>
            <person name="Buti M."/>
            <person name="Cavallini A."/>
            <person name="Hytonen T."/>
            <person name="Andres J."/>
            <person name="Pham M."/>
            <person name="Weisz D."/>
            <person name="Mascagni F."/>
            <person name="Usai G."/>
            <person name="Natali L."/>
            <person name="Bassil N."/>
            <person name="Fernandez G.E."/>
            <person name="Lomsadze A."/>
            <person name="Armour M."/>
            <person name="Olukolu B."/>
            <person name="Poorten T."/>
            <person name="Britton C."/>
            <person name="Davik J."/>
            <person name="Ashrafi H."/>
            <person name="Aiden E.L."/>
            <person name="Borodovsky M."/>
            <person name="Worthington M."/>
        </authorList>
    </citation>
    <scope>NUCLEOTIDE SEQUENCE [LARGE SCALE GENOMIC DNA]</scope>
    <source>
        <strain evidence="1">PI 553951</strain>
    </source>
</reference>
<dbReference type="PANTHER" id="PTHR47926">
    <property type="entry name" value="PENTATRICOPEPTIDE REPEAT-CONTAINING PROTEIN"/>
    <property type="match status" value="1"/>
</dbReference>
<dbReference type="AlphaFoldDB" id="A0AAW1WZ81"/>
<dbReference type="Gene3D" id="1.25.40.10">
    <property type="entry name" value="Tetratricopeptide repeat domain"/>
    <property type="match status" value="1"/>
</dbReference>
<protein>
    <recommendedName>
        <fullName evidence="3">Pentatricopeptide repeat-containing protein</fullName>
    </recommendedName>
</protein>
<proteinExistence type="predicted"/>
<dbReference type="InterPro" id="IPR011990">
    <property type="entry name" value="TPR-like_helical_dom_sf"/>
</dbReference>
<organism evidence="1 2">
    <name type="scientific">Rubus argutus</name>
    <name type="common">Southern blackberry</name>
    <dbReference type="NCBI Taxonomy" id="59490"/>
    <lineage>
        <taxon>Eukaryota</taxon>
        <taxon>Viridiplantae</taxon>
        <taxon>Streptophyta</taxon>
        <taxon>Embryophyta</taxon>
        <taxon>Tracheophyta</taxon>
        <taxon>Spermatophyta</taxon>
        <taxon>Magnoliopsida</taxon>
        <taxon>eudicotyledons</taxon>
        <taxon>Gunneridae</taxon>
        <taxon>Pentapetalae</taxon>
        <taxon>rosids</taxon>
        <taxon>fabids</taxon>
        <taxon>Rosales</taxon>
        <taxon>Rosaceae</taxon>
        <taxon>Rosoideae</taxon>
        <taxon>Rosoideae incertae sedis</taxon>
        <taxon>Rubus</taxon>
    </lineage>
</organism>
<dbReference type="InterPro" id="IPR046960">
    <property type="entry name" value="PPR_At4g14850-like_plant"/>
</dbReference>
<keyword evidence="2" id="KW-1185">Reference proteome</keyword>
<dbReference type="PANTHER" id="PTHR47926:SF502">
    <property type="entry name" value="SELENIUM BINDING PROTEIN"/>
    <property type="match status" value="1"/>
</dbReference>
<dbReference type="Proteomes" id="UP001457282">
    <property type="component" value="Unassembled WGS sequence"/>
</dbReference>
<accession>A0AAW1WZ81</accession>
<evidence type="ECO:0000313" key="1">
    <source>
        <dbReference type="EMBL" id="KAK9929335.1"/>
    </source>
</evidence>
<comment type="caution">
    <text evidence="1">The sequence shown here is derived from an EMBL/GenBank/DDBJ whole genome shotgun (WGS) entry which is preliminary data.</text>
</comment>
<dbReference type="GO" id="GO:0009451">
    <property type="term" value="P:RNA modification"/>
    <property type="evidence" value="ECO:0007669"/>
    <property type="project" value="InterPro"/>
</dbReference>
<evidence type="ECO:0008006" key="3">
    <source>
        <dbReference type="Google" id="ProtNLM"/>
    </source>
</evidence>
<dbReference type="EMBL" id="JBEDUW010000005">
    <property type="protein sequence ID" value="KAK9929335.1"/>
    <property type="molecule type" value="Genomic_DNA"/>
</dbReference>
<sequence>MLRGGFKPTHFTYSSVFTVCASAGSMEQGLLDAAEKFVREMPIEPTAAVWGALLGACRMHNNIDLGTYAAEHVLALDPRFRTLYYTR</sequence>
<evidence type="ECO:0000313" key="2">
    <source>
        <dbReference type="Proteomes" id="UP001457282"/>
    </source>
</evidence>